<feature type="compositionally biased region" description="Low complexity" evidence="6">
    <location>
        <begin position="73"/>
        <end position="82"/>
    </location>
</feature>
<dbReference type="GO" id="GO:0030687">
    <property type="term" value="C:preribosome, large subunit precursor"/>
    <property type="evidence" value="ECO:0000318"/>
    <property type="project" value="GO_Central"/>
</dbReference>
<feature type="compositionally biased region" description="Basic residues" evidence="6">
    <location>
        <begin position="110"/>
        <end position="119"/>
    </location>
</feature>
<dbReference type="eggNOG" id="KOG3080">
    <property type="taxonomic scope" value="Eukaryota"/>
</dbReference>
<organism evidence="7 8">
    <name type="scientific">Amborella trichopoda</name>
    <dbReference type="NCBI Taxonomy" id="13333"/>
    <lineage>
        <taxon>Eukaryota</taxon>
        <taxon>Viridiplantae</taxon>
        <taxon>Streptophyta</taxon>
        <taxon>Embryophyta</taxon>
        <taxon>Tracheophyta</taxon>
        <taxon>Spermatophyta</taxon>
        <taxon>Magnoliopsida</taxon>
        <taxon>Amborellales</taxon>
        <taxon>Amborellaceae</taxon>
        <taxon>Amborella</taxon>
    </lineage>
</organism>
<comment type="subcellular location">
    <subcellularLocation>
        <location evidence="1">Nucleus</location>
        <location evidence="1">Nucleolus</location>
    </subcellularLocation>
</comment>
<evidence type="ECO:0000256" key="3">
    <source>
        <dbReference type="ARBA" id="ARBA00022517"/>
    </source>
</evidence>
<name>W1NF69_AMBTC</name>
<keyword evidence="4" id="KW-0175">Coiled coil</keyword>
<accession>W1NF69</accession>
<feature type="region of interest" description="Disordered" evidence="6">
    <location>
        <begin position="36"/>
        <end position="151"/>
    </location>
</feature>
<dbReference type="EMBL" id="KI397513">
    <property type="protein sequence ID" value="ERM94098.1"/>
    <property type="molecule type" value="Genomic_DNA"/>
</dbReference>
<keyword evidence="3" id="KW-0690">Ribosome biogenesis</keyword>
<dbReference type="STRING" id="13333.W1NF69"/>
<reference evidence="8" key="1">
    <citation type="journal article" date="2013" name="Science">
        <title>The Amborella genome and the evolution of flowering plants.</title>
        <authorList>
            <consortium name="Amborella Genome Project"/>
        </authorList>
    </citation>
    <scope>NUCLEOTIDE SEQUENCE [LARGE SCALE GENOMIC DNA]</scope>
</reference>
<evidence type="ECO:0000256" key="4">
    <source>
        <dbReference type="ARBA" id="ARBA00023054"/>
    </source>
</evidence>
<dbReference type="Proteomes" id="UP000017836">
    <property type="component" value="Unassembled WGS sequence"/>
</dbReference>
<comment type="similarity">
    <text evidence="2">Belongs to the EBP2 family.</text>
</comment>
<dbReference type="HOGENOM" id="CLU_036007_4_0_1"/>
<dbReference type="Pfam" id="PF05890">
    <property type="entry name" value="Ebp2"/>
    <property type="match status" value="1"/>
</dbReference>
<keyword evidence="5" id="KW-0539">Nucleus</keyword>
<evidence type="ECO:0000256" key="6">
    <source>
        <dbReference type="SAM" id="MobiDB-lite"/>
    </source>
</evidence>
<evidence type="ECO:0000313" key="7">
    <source>
        <dbReference type="EMBL" id="ERM94098.1"/>
    </source>
</evidence>
<sequence>MAFYTQALEGTRHAFGRLQSMGIPFLRPPDYHAEMVKRQRRGGKQGRRRGLQKKSRPKSSRRESSKRNMKLNLLRSGGSSSRMEALAEGEGFERPKKMRPGVAPGDRSGGKARHARKFGKGSGKGGKSREYRNMKFGHGGKKGLRRQNNAESANVIRGFNKGLPKRISKGRGRANFHFLSCITSIP</sequence>
<evidence type="ECO:0000256" key="1">
    <source>
        <dbReference type="ARBA" id="ARBA00004604"/>
    </source>
</evidence>
<dbReference type="PANTHER" id="PTHR13028:SF0">
    <property type="entry name" value="RRNA-PROCESSING PROTEIN EBP2-RELATED"/>
    <property type="match status" value="1"/>
</dbReference>
<protein>
    <submittedName>
        <fullName evidence="7">Uncharacterized protein</fullName>
    </submittedName>
</protein>
<evidence type="ECO:0000256" key="2">
    <source>
        <dbReference type="ARBA" id="ARBA00007336"/>
    </source>
</evidence>
<dbReference type="InterPro" id="IPR008610">
    <property type="entry name" value="Ebp2"/>
</dbReference>
<evidence type="ECO:0000256" key="5">
    <source>
        <dbReference type="ARBA" id="ARBA00023242"/>
    </source>
</evidence>
<proteinExistence type="inferred from homology"/>
<dbReference type="GO" id="GO:0006364">
    <property type="term" value="P:rRNA processing"/>
    <property type="evidence" value="ECO:0000318"/>
    <property type="project" value="GO_Central"/>
</dbReference>
<dbReference type="GO" id="GO:0034399">
    <property type="term" value="C:nuclear periphery"/>
    <property type="evidence" value="ECO:0000318"/>
    <property type="project" value="GO_Central"/>
</dbReference>
<dbReference type="GO" id="GO:0005730">
    <property type="term" value="C:nucleolus"/>
    <property type="evidence" value="ECO:0000318"/>
    <property type="project" value="GO_Central"/>
</dbReference>
<dbReference type="PANTHER" id="PTHR13028">
    <property type="entry name" value="RRNA PROCESSING PROTEIN EBNA1-BINDING PROTEIN-RELATED"/>
    <property type="match status" value="1"/>
</dbReference>
<feature type="compositionally biased region" description="Basic residues" evidence="6">
    <location>
        <begin position="38"/>
        <end position="59"/>
    </location>
</feature>
<gene>
    <name evidence="7" type="ORF">AMTR_s00010p00120630</name>
</gene>
<dbReference type="AlphaFoldDB" id="W1NF69"/>
<dbReference type="GO" id="GO:0042273">
    <property type="term" value="P:ribosomal large subunit biogenesis"/>
    <property type="evidence" value="ECO:0000318"/>
    <property type="project" value="GO_Central"/>
</dbReference>
<dbReference type="Gramene" id="ERM94098">
    <property type="protein sequence ID" value="ERM94098"/>
    <property type="gene ID" value="AMTR_s00010p00120630"/>
</dbReference>
<evidence type="ECO:0000313" key="8">
    <source>
        <dbReference type="Proteomes" id="UP000017836"/>
    </source>
</evidence>
<keyword evidence="8" id="KW-1185">Reference proteome</keyword>